<organism evidence="1 2">
    <name type="scientific">Botryotinia convoluta</name>
    <dbReference type="NCBI Taxonomy" id="54673"/>
    <lineage>
        <taxon>Eukaryota</taxon>
        <taxon>Fungi</taxon>
        <taxon>Dikarya</taxon>
        <taxon>Ascomycota</taxon>
        <taxon>Pezizomycotina</taxon>
        <taxon>Leotiomycetes</taxon>
        <taxon>Helotiales</taxon>
        <taxon>Sclerotiniaceae</taxon>
        <taxon>Botryotinia</taxon>
    </lineage>
</organism>
<comment type="caution">
    <text evidence="1">The sequence shown here is derived from an EMBL/GenBank/DDBJ whole genome shotgun (WGS) entry which is preliminary data.</text>
</comment>
<proteinExistence type="predicted"/>
<dbReference type="Proteomes" id="UP000297527">
    <property type="component" value="Unassembled WGS sequence"/>
</dbReference>
<dbReference type="AlphaFoldDB" id="A0A4Z1IE42"/>
<evidence type="ECO:0000313" key="2">
    <source>
        <dbReference type="Proteomes" id="UP000297527"/>
    </source>
</evidence>
<name>A0A4Z1IE42_9HELO</name>
<gene>
    <name evidence="1" type="ORF">BCON_0067g00210</name>
</gene>
<dbReference type="EMBL" id="PQXN01000067">
    <property type="protein sequence ID" value="TGO57300.1"/>
    <property type="molecule type" value="Genomic_DNA"/>
</dbReference>
<reference evidence="1 2" key="1">
    <citation type="submission" date="2017-12" db="EMBL/GenBank/DDBJ databases">
        <title>Comparative genomics of Botrytis spp.</title>
        <authorList>
            <person name="Valero-Jimenez C.A."/>
            <person name="Tapia P."/>
            <person name="Veloso J."/>
            <person name="Silva-Moreno E."/>
            <person name="Staats M."/>
            <person name="Valdes J.H."/>
            <person name="Van Kan J.A.L."/>
        </authorList>
    </citation>
    <scope>NUCLEOTIDE SEQUENCE [LARGE SCALE GENOMIC DNA]</scope>
    <source>
        <strain evidence="1 2">MUCL11595</strain>
    </source>
</reference>
<evidence type="ECO:0000313" key="1">
    <source>
        <dbReference type="EMBL" id="TGO57300.1"/>
    </source>
</evidence>
<protein>
    <submittedName>
        <fullName evidence="1">Uncharacterized protein</fullName>
    </submittedName>
</protein>
<dbReference type="OrthoDB" id="10412233at2759"/>
<sequence>MTYAKRHKNDDVLEYSMGSTRVQWIKMVNFEIKPSKANFYPVRMKYPCTDWVLVLDSESEELPLVKGETGGDNWGSEFEHVGTRWEDDKS</sequence>
<keyword evidence="2" id="KW-1185">Reference proteome</keyword>
<accession>A0A4Z1IE42</accession>